<dbReference type="InterPro" id="IPR010559">
    <property type="entry name" value="Sig_transdc_His_kin_internal"/>
</dbReference>
<feature type="transmembrane region" description="Helical" evidence="1">
    <location>
        <begin position="72"/>
        <end position="91"/>
    </location>
</feature>
<feature type="transmembrane region" description="Helical" evidence="1">
    <location>
        <begin position="12"/>
        <end position="30"/>
    </location>
</feature>
<keyword evidence="4" id="KW-1185">Reference proteome</keyword>
<proteinExistence type="predicted"/>
<reference evidence="3 4" key="1">
    <citation type="submission" date="2019-02" db="EMBL/GenBank/DDBJ databases">
        <title>Genome sequence of the sea-ice species Brumimicrobium glaciale.</title>
        <authorList>
            <person name="Bowman J.P."/>
        </authorList>
    </citation>
    <scope>NUCLEOTIDE SEQUENCE [LARGE SCALE GENOMIC DNA]</scope>
    <source>
        <strain evidence="3 4">IC156</strain>
    </source>
</reference>
<dbReference type="EMBL" id="SETE01000009">
    <property type="protein sequence ID" value="RYM31294.1"/>
    <property type="molecule type" value="Genomic_DNA"/>
</dbReference>
<dbReference type="RefSeq" id="WP_130094980.1">
    <property type="nucleotide sequence ID" value="NZ_SETE01000009.1"/>
</dbReference>
<gene>
    <name evidence="3" type="ORF">ERX46_16540</name>
</gene>
<organism evidence="3 4">
    <name type="scientific">Brumimicrobium glaciale</name>
    <dbReference type="NCBI Taxonomy" id="200475"/>
    <lineage>
        <taxon>Bacteria</taxon>
        <taxon>Pseudomonadati</taxon>
        <taxon>Bacteroidota</taxon>
        <taxon>Flavobacteriia</taxon>
        <taxon>Flavobacteriales</taxon>
        <taxon>Crocinitomicaceae</taxon>
        <taxon>Brumimicrobium</taxon>
    </lineage>
</organism>
<dbReference type="PANTHER" id="PTHR34220">
    <property type="entry name" value="SENSOR HISTIDINE KINASE YPDA"/>
    <property type="match status" value="1"/>
</dbReference>
<keyword evidence="1" id="KW-0472">Membrane</keyword>
<comment type="caution">
    <text evidence="3">The sequence shown here is derived from an EMBL/GenBank/DDBJ whole genome shotgun (WGS) entry which is preliminary data.</text>
</comment>
<dbReference type="PANTHER" id="PTHR34220:SF7">
    <property type="entry name" value="SENSOR HISTIDINE KINASE YPDA"/>
    <property type="match status" value="1"/>
</dbReference>
<dbReference type="OrthoDB" id="9809908at2"/>
<dbReference type="Proteomes" id="UP000293952">
    <property type="component" value="Unassembled WGS sequence"/>
</dbReference>
<dbReference type="GO" id="GO:0016020">
    <property type="term" value="C:membrane"/>
    <property type="evidence" value="ECO:0007669"/>
    <property type="project" value="InterPro"/>
</dbReference>
<dbReference type="GO" id="GO:0000155">
    <property type="term" value="F:phosphorelay sensor kinase activity"/>
    <property type="evidence" value="ECO:0007669"/>
    <property type="project" value="InterPro"/>
</dbReference>
<protein>
    <submittedName>
        <fullName evidence="3">Histidine kinase</fullName>
    </submittedName>
</protein>
<feature type="domain" description="Signal transduction histidine kinase internal region" evidence="2">
    <location>
        <begin position="147"/>
        <end position="225"/>
    </location>
</feature>
<dbReference type="Gene3D" id="3.30.565.10">
    <property type="entry name" value="Histidine kinase-like ATPase, C-terminal domain"/>
    <property type="match status" value="1"/>
</dbReference>
<dbReference type="InterPro" id="IPR036890">
    <property type="entry name" value="HATPase_C_sf"/>
</dbReference>
<keyword evidence="3" id="KW-0808">Transferase</keyword>
<keyword evidence="1" id="KW-0812">Transmembrane</keyword>
<feature type="transmembrane region" description="Helical" evidence="1">
    <location>
        <begin position="111"/>
        <end position="131"/>
    </location>
</feature>
<accession>A0A4Q4KGC9</accession>
<dbReference type="InterPro" id="IPR050640">
    <property type="entry name" value="Bact_2-comp_sensor_kinase"/>
</dbReference>
<sequence length="343" mass="39890">MIKSEFKKISFQEILFQVVLNLIVFVFFAFDRRHPEIELFKIYFYLNYAIPALIINYLLLPRYLYKGKYIGFILYTLVLVGIIIYIEEAILEKIYYPDTRGRKFLGVFRNLMGTMPTLTVLVGFKFGWDALTNRKQMEELKSSAKESELQFLKSQINPHFLFNNLNNLYAYAVEQSPKTPEIILELSAVLRYMLYECKADYVSLENEIKQIKSYISLSELQIEDRGKVTFTTKNVSNIKSIAPLILIVFIENAFKHSSSSQADNIEIDILLEELENGKLKFICQNTFRDQSNISSLEGGIGLENVEKRLELLYPNAHKLEIKKSENEIFKVDLTIDLTKTSIK</sequence>
<dbReference type="Pfam" id="PF06580">
    <property type="entry name" value="His_kinase"/>
    <property type="match status" value="1"/>
</dbReference>
<keyword evidence="1" id="KW-1133">Transmembrane helix</keyword>
<evidence type="ECO:0000256" key="1">
    <source>
        <dbReference type="SAM" id="Phobius"/>
    </source>
</evidence>
<feature type="transmembrane region" description="Helical" evidence="1">
    <location>
        <begin position="42"/>
        <end position="60"/>
    </location>
</feature>
<evidence type="ECO:0000259" key="2">
    <source>
        <dbReference type="Pfam" id="PF06580"/>
    </source>
</evidence>
<evidence type="ECO:0000313" key="3">
    <source>
        <dbReference type="EMBL" id="RYM31294.1"/>
    </source>
</evidence>
<dbReference type="AlphaFoldDB" id="A0A4Q4KGC9"/>
<keyword evidence="3" id="KW-0418">Kinase</keyword>
<name>A0A4Q4KGC9_9FLAO</name>
<evidence type="ECO:0000313" key="4">
    <source>
        <dbReference type="Proteomes" id="UP000293952"/>
    </source>
</evidence>